<sequence length="237" mass="25514">MTQSPGAEQHGQQDGNPGTPLADAVHTRPLAERKTVFSGRIWDVVSDSFSLADGGPTMVRDYVDHTGAVAIIPVDEKGRILLLKQYRHPVGMDLWEVPAGLLDVEDEPPLDAAARELAEEADLRAAEWHVLVDFFNSPGGSSEALRVFVATGLSPVPEADRHVRTDEESEFEYAWVSLDEAVSAILAGDIHNVSTVVGVLALQAAVSRSGGELTGDALRRAGLRPAEASWTAHPHFR</sequence>
<keyword evidence="5" id="KW-1185">Reference proteome</keyword>
<feature type="domain" description="Nudix hydrolase" evidence="3">
    <location>
        <begin position="64"/>
        <end position="198"/>
    </location>
</feature>
<dbReference type="PROSITE" id="PS51462">
    <property type="entry name" value="NUDIX"/>
    <property type="match status" value="1"/>
</dbReference>
<dbReference type="GO" id="GO:0005829">
    <property type="term" value="C:cytosol"/>
    <property type="evidence" value="ECO:0007669"/>
    <property type="project" value="TreeGrafter"/>
</dbReference>
<dbReference type="EMBL" id="FNSN01000003">
    <property type="protein sequence ID" value="SEC30006.1"/>
    <property type="molecule type" value="Genomic_DNA"/>
</dbReference>
<dbReference type="Proteomes" id="UP000182652">
    <property type="component" value="Unassembled WGS sequence"/>
</dbReference>
<dbReference type="Gene3D" id="3.90.79.10">
    <property type="entry name" value="Nucleoside Triphosphate Pyrophosphohydrolase"/>
    <property type="match status" value="1"/>
</dbReference>
<dbReference type="RefSeq" id="WP_066215733.1">
    <property type="nucleotide sequence ID" value="NZ_FNSN01000003.1"/>
</dbReference>
<dbReference type="CDD" id="cd24158">
    <property type="entry name" value="NUDIX_ADPRase_Rv1700"/>
    <property type="match status" value="1"/>
</dbReference>
<dbReference type="PANTHER" id="PTHR11839:SF31">
    <property type="entry name" value="ADP-RIBOSE PYROPHOSPHATASE"/>
    <property type="match status" value="1"/>
</dbReference>
<feature type="compositionally biased region" description="Polar residues" evidence="2">
    <location>
        <begin position="1"/>
        <end position="16"/>
    </location>
</feature>
<reference evidence="4 5" key="1">
    <citation type="submission" date="2016-10" db="EMBL/GenBank/DDBJ databases">
        <authorList>
            <person name="de Groot N.N."/>
        </authorList>
    </citation>
    <scope>NUCLEOTIDE SEQUENCE [LARGE SCALE GENOMIC DNA]</scope>
    <source>
        <strain evidence="4 5">DSM 10495</strain>
    </source>
</reference>
<protein>
    <submittedName>
        <fullName evidence="4">ADP-ribose pyrophosphatase</fullName>
    </submittedName>
</protein>
<dbReference type="GO" id="GO:0016787">
    <property type="term" value="F:hydrolase activity"/>
    <property type="evidence" value="ECO:0007669"/>
    <property type="project" value="UniProtKB-KW"/>
</dbReference>
<feature type="region of interest" description="Disordered" evidence="2">
    <location>
        <begin position="1"/>
        <end position="23"/>
    </location>
</feature>
<gene>
    <name evidence="4" type="ORF">SAMN04489745_2534</name>
</gene>
<dbReference type="AlphaFoldDB" id="A0A1H4RDU3"/>
<evidence type="ECO:0000256" key="1">
    <source>
        <dbReference type="ARBA" id="ARBA00022801"/>
    </source>
</evidence>
<proteinExistence type="predicted"/>
<dbReference type="SUPFAM" id="SSF55811">
    <property type="entry name" value="Nudix"/>
    <property type="match status" value="1"/>
</dbReference>
<name>A0A1H4RDU3_9MICC</name>
<dbReference type="InterPro" id="IPR015797">
    <property type="entry name" value="NUDIX_hydrolase-like_dom_sf"/>
</dbReference>
<dbReference type="STRING" id="156980.SAMN04489745_2534"/>
<keyword evidence="1" id="KW-0378">Hydrolase</keyword>
<dbReference type="InterPro" id="IPR000086">
    <property type="entry name" value="NUDIX_hydrolase_dom"/>
</dbReference>
<dbReference type="Pfam" id="PF00293">
    <property type="entry name" value="NUDIX"/>
    <property type="match status" value="1"/>
</dbReference>
<dbReference type="GO" id="GO:0006753">
    <property type="term" value="P:nucleoside phosphate metabolic process"/>
    <property type="evidence" value="ECO:0007669"/>
    <property type="project" value="TreeGrafter"/>
</dbReference>
<evidence type="ECO:0000313" key="5">
    <source>
        <dbReference type="Proteomes" id="UP000182652"/>
    </source>
</evidence>
<dbReference type="PANTHER" id="PTHR11839">
    <property type="entry name" value="UDP/ADP-SUGAR PYROPHOSPHATASE"/>
    <property type="match status" value="1"/>
</dbReference>
<accession>A0A1H4RDU3</accession>
<evidence type="ECO:0000256" key="2">
    <source>
        <dbReference type="SAM" id="MobiDB-lite"/>
    </source>
</evidence>
<dbReference type="GO" id="GO:0019693">
    <property type="term" value="P:ribose phosphate metabolic process"/>
    <property type="evidence" value="ECO:0007669"/>
    <property type="project" value="TreeGrafter"/>
</dbReference>
<evidence type="ECO:0000313" key="4">
    <source>
        <dbReference type="EMBL" id="SEC30006.1"/>
    </source>
</evidence>
<evidence type="ECO:0000259" key="3">
    <source>
        <dbReference type="PROSITE" id="PS51462"/>
    </source>
</evidence>
<organism evidence="4 5">
    <name type="scientific">Arthrobacter woluwensis</name>
    <dbReference type="NCBI Taxonomy" id="156980"/>
    <lineage>
        <taxon>Bacteria</taxon>
        <taxon>Bacillati</taxon>
        <taxon>Actinomycetota</taxon>
        <taxon>Actinomycetes</taxon>
        <taxon>Micrococcales</taxon>
        <taxon>Micrococcaceae</taxon>
        <taxon>Arthrobacter</taxon>
    </lineage>
</organism>